<reference evidence="1 2" key="1">
    <citation type="journal article" date="2016" name="Mol. Biol. Evol.">
        <title>Comparative Genomics of Early-Diverging Mushroom-Forming Fungi Provides Insights into the Origins of Lignocellulose Decay Capabilities.</title>
        <authorList>
            <person name="Nagy L.G."/>
            <person name="Riley R."/>
            <person name="Tritt A."/>
            <person name="Adam C."/>
            <person name="Daum C."/>
            <person name="Floudas D."/>
            <person name="Sun H."/>
            <person name="Yadav J.S."/>
            <person name="Pangilinan J."/>
            <person name="Larsson K.H."/>
            <person name="Matsuura K."/>
            <person name="Barry K."/>
            <person name="Labutti K."/>
            <person name="Kuo R."/>
            <person name="Ohm R.A."/>
            <person name="Bhattacharya S.S."/>
            <person name="Shirouzu T."/>
            <person name="Yoshinaga Y."/>
            <person name="Martin F.M."/>
            <person name="Grigoriev I.V."/>
            <person name="Hibbett D.S."/>
        </authorList>
    </citation>
    <scope>NUCLEOTIDE SEQUENCE [LARGE SCALE GENOMIC DNA]</scope>
    <source>
        <strain evidence="1 2">HHB12029</strain>
    </source>
</reference>
<organism evidence="1 2">
    <name type="scientific">Exidia glandulosa HHB12029</name>
    <dbReference type="NCBI Taxonomy" id="1314781"/>
    <lineage>
        <taxon>Eukaryota</taxon>
        <taxon>Fungi</taxon>
        <taxon>Dikarya</taxon>
        <taxon>Basidiomycota</taxon>
        <taxon>Agaricomycotina</taxon>
        <taxon>Agaricomycetes</taxon>
        <taxon>Auriculariales</taxon>
        <taxon>Exidiaceae</taxon>
        <taxon>Exidia</taxon>
    </lineage>
</organism>
<evidence type="ECO:0000313" key="2">
    <source>
        <dbReference type="Proteomes" id="UP000077266"/>
    </source>
</evidence>
<gene>
    <name evidence="1" type="ORF">EXIGLDRAFT_731339</name>
</gene>
<protein>
    <submittedName>
        <fullName evidence="1">Uncharacterized protein</fullName>
    </submittedName>
</protein>
<proteinExistence type="predicted"/>
<keyword evidence="2" id="KW-1185">Reference proteome</keyword>
<name>A0A165BX75_EXIGL</name>
<evidence type="ECO:0000313" key="1">
    <source>
        <dbReference type="EMBL" id="KZV81411.1"/>
    </source>
</evidence>
<dbReference type="Proteomes" id="UP000077266">
    <property type="component" value="Unassembled WGS sequence"/>
</dbReference>
<dbReference type="EMBL" id="KV426393">
    <property type="protein sequence ID" value="KZV81411.1"/>
    <property type="molecule type" value="Genomic_DNA"/>
</dbReference>
<sequence length="106" mass="11902">MRRRQVCWSLSAYFPCFANAGAATIRRDLLFRLCTGFTVQYTDRSRAFAIVSRRVRASEPATRVPSGRNADIRDVEKYVDARNLIRVCQASSARGEGSAGARREGR</sequence>
<accession>A0A165BX75</accession>
<dbReference type="InParanoid" id="A0A165BX75"/>
<dbReference type="AlphaFoldDB" id="A0A165BX75"/>